<reference evidence="1 2" key="1">
    <citation type="journal article" date="2018" name="Science">
        <title>The opium poppy genome and morphinan production.</title>
        <authorList>
            <person name="Guo L."/>
            <person name="Winzer T."/>
            <person name="Yang X."/>
            <person name="Li Y."/>
            <person name="Ning Z."/>
            <person name="He Z."/>
            <person name="Teodor R."/>
            <person name="Lu Y."/>
            <person name="Bowser T.A."/>
            <person name="Graham I.A."/>
            <person name="Ye K."/>
        </authorList>
    </citation>
    <scope>NUCLEOTIDE SEQUENCE [LARGE SCALE GENOMIC DNA]</scope>
    <source>
        <strain evidence="2">cv. HN1</strain>
        <tissue evidence="1">Leaves</tissue>
    </source>
</reference>
<keyword evidence="2" id="KW-1185">Reference proteome</keyword>
<sequence>MAARKTVCLITVAGIGLP</sequence>
<evidence type="ECO:0000313" key="2">
    <source>
        <dbReference type="Proteomes" id="UP000316621"/>
    </source>
</evidence>
<dbReference type="EMBL" id="CM010716">
    <property type="protein sequence ID" value="RZC51158.1"/>
    <property type="molecule type" value="Genomic_DNA"/>
</dbReference>
<dbReference type="AlphaFoldDB" id="A0A4Y7IUJ8"/>
<accession>A0A4Y7IUJ8</accession>
<name>A0A4Y7IUJ8_PAPSO</name>
<gene>
    <name evidence="1" type="ORF">C5167_019584</name>
</gene>
<organism evidence="1 2">
    <name type="scientific">Papaver somniferum</name>
    <name type="common">Opium poppy</name>
    <dbReference type="NCBI Taxonomy" id="3469"/>
    <lineage>
        <taxon>Eukaryota</taxon>
        <taxon>Viridiplantae</taxon>
        <taxon>Streptophyta</taxon>
        <taxon>Embryophyta</taxon>
        <taxon>Tracheophyta</taxon>
        <taxon>Spermatophyta</taxon>
        <taxon>Magnoliopsida</taxon>
        <taxon>Ranunculales</taxon>
        <taxon>Papaveraceae</taxon>
        <taxon>Papaveroideae</taxon>
        <taxon>Papaver</taxon>
    </lineage>
</organism>
<evidence type="ECO:0000313" key="1">
    <source>
        <dbReference type="EMBL" id="RZC51158.1"/>
    </source>
</evidence>
<proteinExistence type="predicted"/>
<protein>
    <submittedName>
        <fullName evidence="1">Uncharacterized protein</fullName>
    </submittedName>
</protein>
<dbReference type="Proteomes" id="UP000316621">
    <property type="component" value="Chromosome 2"/>
</dbReference>